<reference evidence="3" key="1">
    <citation type="submission" date="2022-11" db="EMBL/GenBank/DDBJ databases">
        <title>Chromosome-level genome of Pogonophryne albipinna.</title>
        <authorList>
            <person name="Jo E."/>
        </authorList>
    </citation>
    <scope>NUCLEOTIDE SEQUENCE</scope>
    <source>
        <strain evidence="3">SGF0006</strain>
        <tissue evidence="3">Muscle</tissue>
    </source>
</reference>
<evidence type="ECO:0000313" key="4">
    <source>
        <dbReference type="Proteomes" id="UP001219934"/>
    </source>
</evidence>
<name>A0AAD6AB99_9TELE</name>
<evidence type="ECO:0000313" key="3">
    <source>
        <dbReference type="EMBL" id="KAJ4921979.1"/>
    </source>
</evidence>
<feature type="non-terminal residue" evidence="3">
    <location>
        <position position="1"/>
    </location>
</feature>
<evidence type="ECO:0000256" key="2">
    <source>
        <dbReference type="SAM" id="Phobius"/>
    </source>
</evidence>
<feature type="compositionally biased region" description="Basic and acidic residues" evidence="1">
    <location>
        <begin position="114"/>
        <end position="123"/>
    </location>
</feature>
<dbReference type="AlphaFoldDB" id="A0AAD6AB99"/>
<sequence>MVTQEKCICFPSALSPQGCNEFLKCEETDGSDKKEKLLIEKPGDATTTGTPGLLRFILVSVGLAALIVTVVTVHIWTRAKAAAGNPTEGPPKPPTKAEGPPKPPTKAEGSVLPKQDKKEAVET</sequence>
<protein>
    <submittedName>
        <fullName evidence="3">Uncharacterized protein</fullName>
    </submittedName>
</protein>
<keyword evidence="2" id="KW-0812">Transmembrane</keyword>
<proteinExistence type="predicted"/>
<dbReference type="Proteomes" id="UP001219934">
    <property type="component" value="Unassembled WGS sequence"/>
</dbReference>
<gene>
    <name evidence="3" type="ORF">JOQ06_027795</name>
</gene>
<keyword evidence="4" id="KW-1185">Reference proteome</keyword>
<feature type="region of interest" description="Disordered" evidence="1">
    <location>
        <begin position="80"/>
        <end position="123"/>
    </location>
</feature>
<accession>A0AAD6AB99</accession>
<organism evidence="3 4">
    <name type="scientific">Pogonophryne albipinna</name>
    <dbReference type="NCBI Taxonomy" id="1090488"/>
    <lineage>
        <taxon>Eukaryota</taxon>
        <taxon>Metazoa</taxon>
        <taxon>Chordata</taxon>
        <taxon>Craniata</taxon>
        <taxon>Vertebrata</taxon>
        <taxon>Euteleostomi</taxon>
        <taxon>Actinopterygii</taxon>
        <taxon>Neopterygii</taxon>
        <taxon>Teleostei</taxon>
        <taxon>Neoteleostei</taxon>
        <taxon>Acanthomorphata</taxon>
        <taxon>Eupercaria</taxon>
        <taxon>Perciformes</taxon>
        <taxon>Notothenioidei</taxon>
        <taxon>Pogonophryne</taxon>
    </lineage>
</organism>
<keyword evidence="2" id="KW-0472">Membrane</keyword>
<keyword evidence="2" id="KW-1133">Transmembrane helix</keyword>
<evidence type="ECO:0000256" key="1">
    <source>
        <dbReference type="SAM" id="MobiDB-lite"/>
    </source>
</evidence>
<dbReference type="EMBL" id="JAPTMU010000093">
    <property type="protein sequence ID" value="KAJ4921979.1"/>
    <property type="molecule type" value="Genomic_DNA"/>
</dbReference>
<comment type="caution">
    <text evidence="3">The sequence shown here is derived from an EMBL/GenBank/DDBJ whole genome shotgun (WGS) entry which is preliminary data.</text>
</comment>
<feature type="compositionally biased region" description="Pro residues" evidence="1">
    <location>
        <begin position="88"/>
        <end position="104"/>
    </location>
</feature>
<feature type="transmembrane region" description="Helical" evidence="2">
    <location>
        <begin position="53"/>
        <end position="76"/>
    </location>
</feature>